<feature type="transmembrane region" description="Helical" evidence="2">
    <location>
        <begin position="184"/>
        <end position="201"/>
    </location>
</feature>
<reference evidence="6" key="2">
    <citation type="submission" date="2016-10" db="EMBL/GenBank/DDBJ databases">
        <authorList>
            <person name="Varghese N."/>
            <person name="Submissions S."/>
        </authorList>
    </citation>
    <scope>NUCLEOTIDE SEQUENCE [LARGE SCALE GENOMIC DNA]</scope>
    <source>
        <strain evidence="6">DSM 25227</strain>
    </source>
</reference>
<evidence type="ECO:0000313" key="4">
    <source>
        <dbReference type="EMBL" id="SSA50705.1"/>
    </source>
</evidence>
<organism evidence="4 6">
    <name type="scientific">Jannaschia seohaensis</name>
    <dbReference type="NCBI Taxonomy" id="475081"/>
    <lineage>
        <taxon>Bacteria</taxon>
        <taxon>Pseudomonadati</taxon>
        <taxon>Pseudomonadota</taxon>
        <taxon>Alphaproteobacteria</taxon>
        <taxon>Rhodobacterales</taxon>
        <taxon>Roseobacteraceae</taxon>
        <taxon>Jannaschia</taxon>
    </lineage>
</organism>
<sequence length="442" mass="47770">MTQLSDTARPARTRTGLPGLATVAVLAICTPLTLDLAGLALNPIRIVLLTVTAPLLVMLFMGRLGRFGAIDALVLGYSLWQVVAIAVNNPERVVQFSGSNTLDFLGGYLIGRAAIRSPEDMARFVKLLMVVLLVLLGPALIESQTGRPLIPELLSRAGLATIDDVPALPRLGLERAQAVFSHPIHYGLFASSMLALVFVGLSHRLSMTRRVLAGGLVIVSTVLSVSSGALLPLAIQVFLIGWALTAHRITRRWLVLGVLSLLGFAVIELLSDRPAIVAVLTRLAFNAHNVYMRTLIFTHGMENILANPVFGLGLNDWVRPAFMYSGSVDNFWILNGMRYGIPGVAMIAAAMAVAMIGVGRRRFAPGGEAAAWQLAWMLSMISLVLTLFTVHVWGGVYTYLMIMMASGQFLITWEEAPDRTPASPADAPPRRRGPVYTRFGPN</sequence>
<dbReference type="Proteomes" id="UP000245839">
    <property type="component" value="Unassembled WGS sequence"/>
</dbReference>
<dbReference type="EMBL" id="UETC01000015">
    <property type="protein sequence ID" value="SSA50705.1"/>
    <property type="molecule type" value="Genomic_DNA"/>
</dbReference>
<reference evidence="4" key="1">
    <citation type="submission" date="2016-10" db="EMBL/GenBank/DDBJ databases">
        <authorList>
            <person name="Cai Z."/>
        </authorList>
    </citation>
    <scope>NUCLEOTIDE SEQUENCE [LARGE SCALE GENOMIC DNA]</scope>
    <source>
        <strain evidence="4">DSM 25227</strain>
    </source>
</reference>
<feature type="transmembrane region" description="Helical" evidence="2">
    <location>
        <begin position="253"/>
        <end position="270"/>
    </location>
</feature>
<dbReference type="GO" id="GO:0016874">
    <property type="term" value="F:ligase activity"/>
    <property type="evidence" value="ECO:0007669"/>
    <property type="project" value="UniProtKB-KW"/>
</dbReference>
<name>A0A2Y9B3X8_9RHOB</name>
<evidence type="ECO:0000313" key="5">
    <source>
        <dbReference type="Proteomes" id="UP000245839"/>
    </source>
</evidence>
<accession>A0A2Y9B3X8</accession>
<dbReference type="OrthoDB" id="264250at2"/>
<feature type="transmembrane region" description="Helical" evidence="2">
    <location>
        <begin position="40"/>
        <end position="60"/>
    </location>
</feature>
<dbReference type="PANTHER" id="PTHR37422">
    <property type="entry name" value="TEICHURONIC ACID BIOSYNTHESIS PROTEIN TUAE"/>
    <property type="match status" value="1"/>
</dbReference>
<keyword evidence="2" id="KW-0812">Transmembrane</keyword>
<evidence type="ECO:0000313" key="6">
    <source>
        <dbReference type="Proteomes" id="UP000251571"/>
    </source>
</evidence>
<dbReference type="Proteomes" id="UP000251571">
    <property type="component" value="Unassembled WGS sequence"/>
</dbReference>
<feature type="region of interest" description="Disordered" evidence="1">
    <location>
        <begin position="420"/>
        <end position="442"/>
    </location>
</feature>
<dbReference type="InterPro" id="IPR051533">
    <property type="entry name" value="WaaL-like"/>
</dbReference>
<dbReference type="PANTHER" id="PTHR37422:SF13">
    <property type="entry name" value="LIPOPOLYSACCHARIDE BIOSYNTHESIS PROTEIN PA4999-RELATED"/>
    <property type="match status" value="1"/>
</dbReference>
<keyword evidence="2" id="KW-0472">Membrane</keyword>
<feature type="transmembrane region" description="Helical" evidence="2">
    <location>
        <begin position="370"/>
        <end position="390"/>
    </location>
</feature>
<feature type="transmembrane region" description="Helical" evidence="2">
    <location>
        <begin position="123"/>
        <end position="141"/>
    </location>
</feature>
<keyword evidence="5" id="KW-1185">Reference proteome</keyword>
<feature type="transmembrane region" description="Helical" evidence="2">
    <location>
        <begin position="339"/>
        <end position="358"/>
    </location>
</feature>
<evidence type="ECO:0000256" key="1">
    <source>
        <dbReference type="SAM" id="MobiDB-lite"/>
    </source>
</evidence>
<dbReference type="RefSeq" id="WP_109566067.1">
    <property type="nucleotide sequence ID" value="NZ_QGDJ01000015.1"/>
</dbReference>
<dbReference type="AlphaFoldDB" id="A0A2Y9B3X8"/>
<reference evidence="3 5" key="3">
    <citation type="submission" date="2018-03" db="EMBL/GenBank/DDBJ databases">
        <title>Genomic Encyclopedia of Archaeal and Bacterial Type Strains, Phase II (KMG-II): from individual species to whole genera.</title>
        <authorList>
            <person name="Goeker M."/>
        </authorList>
    </citation>
    <scope>NUCLEOTIDE SEQUENCE [LARGE SCALE GENOMIC DNA]</scope>
    <source>
        <strain evidence="3 5">DSM 25227</strain>
    </source>
</reference>
<gene>
    <name evidence="3" type="ORF">BCF38_11533</name>
    <name evidence="4" type="ORF">SAMN05421539_11533</name>
</gene>
<dbReference type="EMBL" id="QGDJ01000015">
    <property type="protein sequence ID" value="PWJ12897.1"/>
    <property type="molecule type" value="Genomic_DNA"/>
</dbReference>
<proteinExistence type="predicted"/>
<keyword evidence="4" id="KW-0436">Ligase</keyword>
<evidence type="ECO:0000256" key="2">
    <source>
        <dbReference type="SAM" id="Phobius"/>
    </source>
</evidence>
<feature type="transmembrane region" description="Helical" evidence="2">
    <location>
        <begin position="213"/>
        <end position="241"/>
    </location>
</feature>
<protein>
    <submittedName>
        <fullName evidence="4">O-antigen ligase</fullName>
    </submittedName>
</protein>
<evidence type="ECO:0000313" key="3">
    <source>
        <dbReference type="EMBL" id="PWJ12897.1"/>
    </source>
</evidence>
<feature type="transmembrane region" description="Helical" evidence="2">
    <location>
        <begin position="16"/>
        <end position="34"/>
    </location>
</feature>
<keyword evidence="2" id="KW-1133">Transmembrane helix</keyword>